<feature type="region of interest" description="Disordered" evidence="20">
    <location>
        <begin position="1989"/>
        <end position="2065"/>
    </location>
</feature>
<evidence type="ECO:0000256" key="8">
    <source>
        <dbReference type="ARBA" id="ARBA00022737"/>
    </source>
</evidence>
<evidence type="ECO:0000256" key="14">
    <source>
        <dbReference type="ARBA" id="ARBA00023157"/>
    </source>
</evidence>
<feature type="transmembrane region" description="Helical" evidence="18">
    <location>
        <begin position="1328"/>
        <end position="1347"/>
    </location>
</feature>
<dbReference type="InterPro" id="IPR010526">
    <property type="entry name" value="Na_trans_assoc_dom"/>
</dbReference>
<keyword evidence="8" id="KW-0677">Repeat</keyword>
<keyword evidence="9 18" id="KW-0851">Voltage-gated channel</keyword>
<comment type="similarity">
    <text evidence="18">Belongs to the sodium channel (TC 1.A.1.10) family.</text>
</comment>
<dbReference type="PRINTS" id="PR00170">
    <property type="entry name" value="NACHANNEL"/>
</dbReference>
<dbReference type="Pfam" id="PF11933">
    <property type="entry name" value="Na_trans_cytopl"/>
    <property type="match status" value="1"/>
</dbReference>
<feature type="compositionally biased region" description="Basic and acidic residues" evidence="20">
    <location>
        <begin position="35"/>
        <end position="53"/>
    </location>
</feature>
<evidence type="ECO:0000256" key="7">
    <source>
        <dbReference type="ARBA" id="ARBA00022692"/>
    </source>
</evidence>
<dbReference type="CDD" id="cd13433">
    <property type="entry name" value="Na_channel_gate"/>
    <property type="match status" value="1"/>
</dbReference>
<dbReference type="GO" id="GO:0005509">
    <property type="term" value="F:calcium ion binding"/>
    <property type="evidence" value="ECO:0007669"/>
    <property type="project" value="InterPro"/>
</dbReference>
<dbReference type="VEuPathDB" id="VectorBase:MDOA002080"/>
<keyword evidence="17 18" id="KW-0407">Ion channel</keyword>
<keyword evidence="16 18" id="KW-0739">Sodium transport</keyword>
<keyword evidence="6" id="KW-0597">Phosphoprotein</keyword>
<keyword evidence="10 18" id="KW-1133">Transmembrane helix</keyword>
<evidence type="ECO:0000256" key="4">
    <source>
        <dbReference type="ARBA" id="ARBA00022475"/>
    </source>
</evidence>
<gene>
    <name evidence="22" type="primary">Vssc</name>
</gene>
<accession>A0A1Z1W0P8</accession>
<feature type="domain" description="EF-hand" evidence="21">
    <location>
        <begin position="1865"/>
        <end position="1900"/>
    </location>
</feature>
<feature type="transmembrane region" description="Helical" evidence="18">
    <location>
        <begin position="134"/>
        <end position="161"/>
    </location>
</feature>
<dbReference type="PANTHER" id="PTHR10037">
    <property type="entry name" value="VOLTAGE-GATED CATION CHANNEL CALCIUM AND SODIUM"/>
    <property type="match status" value="1"/>
</dbReference>
<evidence type="ECO:0000256" key="12">
    <source>
        <dbReference type="ARBA" id="ARBA00023065"/>
    </source>
</evidence>
<organism evidence="22">
    <name type="scientific">Musca domestica</name>
    <name type="common">House fly</name>
    <dbReference type="NCBI Taxonomy" id="7370"/>
    <lineage>
        <taxon>Eukaryota</taxon>
        <taxon>Metazoa</taxon>
        <taxon>Ecdysozoa</taxon>
        <taxon>Arthropoda</taxon>
        <taxon>Hexapoda</taxon>
        <taxon>Insecta</taxon>
        <taxon>Pterygota</taxon>
        <taxon>Neoptera</taxon>
        <taxon>Endopterygota</taxon>
        <taxon>Diptera</taxon>
        <taxon>Brachycera</taxon>
        <taxon>Muscomorpha</taxon>
        <taxon>Muscoidea</taxon>
        <taxon>Muscidae</taxon>
        <taxon>Musca</taxon>
    </lineage>
</organism>
<feature type="transmembrane region" description="Helical" evidence="18">
    <location>
        <begin position="1735"/>
        <end position="1759"/>
    </location>
</feature>
<evidence type="ECO:0000256" key="9">
    <source>
        <dbReference type="ARBA" id="ARBA00022882"/>
    </source>
</evidence>
<feature type="transmembrane region" description="Helical" evidence="18">
    <location>
        <begin position="239"/>
        <end position="257"/>
    </location>
</feature>
<sequence>MTEDSDSISEEERSLFRPFTRESLLQIEQRIAEHEKQKELERKRAAEGEQIRYDDEDEDEGPQPDPTLEQGVPIPVRMQGSFPPELASTPLEDIDPFYSNVLTFVVISKGKDIFRFSASKAMWLLDPFNPIRRVAIYILVHPLFSLFIITTILTNCILMIMPTTPTVESTEVIFTGIYTFESAVKVMARGFILCPFTYLRDAWNWLDFVVIALAYVTMGIDLGNLAALRTFRVLRALKTVAIVPGLKTIVGAVIESVKNLRDVIILTMFSLSVFALMGLQIYMGVLTQKCIKRFPLDGSWGNLTDENWFLHNSNSSNWFTENDGESYPVCGNVSGAGQCGEDYVCLQGFGPNPNYDYTSFDSFGWAFLSAFRLMTQDFWEDLYQHVLQAAGPWHMLFFIVIIFLGSFYLVNLILAIVAMSYDELQKKAEEEEAAEEEAIREAEEAAAAKAAKLEERANVAAQAAQDAADAAAAALHPEMAKSPTYSCISYELFVGGEKGNDDNNKEKMSIRSVEVESESVSVIQRQPAPTTAPATKVRKVSTTSLSLPGSPFNLRRGSRSSHKYTIRNGRGRFGIPGSDRKPLVLQTYQDAQQHLPYADDSNAVTPMSEENGAIIVPAYYCNLGSRHSSYTSHQSRISYTSHGDLLGGMAAMGASTMTKESKLRSRNTRNQSIGAATNGGSSTAGGGYPDANHKEQRDYEMGQDYTDEAGKIKHHDNPFIEPVQTQTVVDMKDVMVLNDIIEQAAGRHSRASERGEDDDEDGPTFKDIALEYILKGIEIFCVWDCCWVWLKFQEWVSFIVFDPFVELFITLCIVVNTMFMAMDHHDMNPELEKVLKSGNYFFTATFAIEASMKLMAMSPKYYFQEGWNIFDFIIVALSLLELGLEGVQGLSVLRSFRLLRVFKLAKSWPTLNLLISIMGRTMGALGNLTFVLCIIIFIFAVMGMQLFGKNYIDHKDRFKDHELPRWNFTDFMHSFMIVFRVLCGEWIESMWDCMYVGDVSCIPFFLATVVIGNFVVLNLFLALLLSNFGSSSLSAPTADNDTNKIAEAFNRIARFKNWVKRNIADCFKLIRNKLTNQISDQPSEHGDNELELGHDEIMGDGLIKKGMKGETQLEVAIGDGMEFTIHGDMKNNKPKKSKFINNTTMIGNSINHQDNRLEHELNHRGLSIQDDDTASINSYGSHKNRPFKDESHKGSAETIEGEEKRDVSKEDLGLDEELDEEAEGDEGQLDGDIIIHAQNDDEIIDDYPADCFPDSYYKKFPILAGDEDSPFWQGWGNLRLKTFQLIENKYFETAVITMILMSSLALALEDVHLPDRPVMQDILYYMDRIFTVIFFLEMLIKWLALGFKVYFTNAWCWLDFVIVMLSLINLVAVWSGLNDIAVFRSMRTLRALRPLRAVSRWEGMKVVVNALVQAIPSIFNVLLVCLIFWLIFAIMGVQLFAGKYFKCKDGNDTVLSHEIIPNRNACKSENYTWENSAMNFDHVGNAYLCLFQVATFKGWIQIMNDAIDSREVDKQPIRETNIYMYLYFVFFIIFGSFFTLNLFIGVIIDNFNEQKKKAGGSLEMFMTEDQKKYYNAMKKMGSKKPLKAIPRPRWRPQAIVFEIVTDKKFDIIIMLFIGLNMFTMTLDRYDASEAYNNVLDKLNGIFVVIFSGECLLKIFALRYHYFKEPWNLFDVVVVILSILGLVLSDIIEKYFVSPTLLRVVRVAKVGRVLRLVKGAKGIRTLLFALAMSLPALFNICLLLFLVMFIFAIFGMSFFMHVKEKSGINAVYNFKTFGQSMILLFQMSTSAGWDGVLDAIINEEDCDPPDNDKGYPGNCGSATVGITFLLSYLVISFLIVINMYIAVILENYSQATEDVQEGLTDDDYDMYYEIWQQFDPEGTQYIRYDQLSEFLDVLEPPLQIHKPNKYKIISMDMPICRGDMMYCVDILDALTKDFFARKDNPIEETGEIGEIAARPDTEGYDPVSSTLWRQREEYCAKLIQNAWRRYKNGPPQEGDEGEAAGGEDGAEGGEGEGGSGGGGGDDGGSATGATAAGATSPSDPDAGEADGASVGGPLSPGCVSGGSNGRQTAVLVESDGFVTKNGHKVVIHSRSPSITSRTADV</sequence>
<dbReference type="Pfam" id="PF06512">
    <property type="entry name" value="Na_trans_assoc"/>
    <property type="match status" value="1"/>
</dbReference>
<evidence type="ECO:0000256" key="11">
    <source>
        <dbReference type="ARBA" id="ARBA00023053"/>
    </source>
</evidence>
<evidence type="ECO:0000313" key="22">
    <source>
        <dbReference type="EMBL" id="ARX79628.1"/>
    </source>
</evidence>
<dbReference type="Gene3D" id="1.10.287.70">
    <property type="match status" value="4"/>
</dbReference>
<dbReference type="InterPro" id="IPR005821">
    <property type="entry name" value="Ion_trans_dom"/>
</dbReference>
<feature type="transmembrane region" description="Helical" evidence="18">
    <location>
        <begin position="1002"/>
        <end position="1025"/>
    </location>
</feature>
<feature type="compositionally biased region" description="Basic residues" evidence="20">
    <location>
        <begin position="556"/>
        <end position="565"/>
    </location>
</feature>
<dbReference type="InterPro" id="IPR058542">
    <property type="entry name" value="IQ_SCN5A_C"/>
</dbReference>
<dbReference type="PANTHER" id="PTHR10037:SF288">
    <property type="entry name" value="SODIUM CHANNEL PROTEIN PARA"/>
    <property type="match status" value="1"/>
</dbReference>
<dbReference type="Pfam" id="PF24609">
    <property type="entry name" value="IQ_SCN5A_C"/>
    <property type="match status" value="1"/>
</dbReference>
<dbReference type="FunFam" id="1.10.238.10:FF:000061">
    <property type="entry name" value="Sodium channel protein"/>
    <property type="match status" value="1"/>
</dbReference>
<comment type="subcellular location">
    <subcellularLocation>
        <location evidence="1 18">Cell membrane</location>
        <topology evidence="1 18">Multi-pass membrane protein</topology>
    </subcellularLocation>
</comment>
<feature type="transmembrane region" description="Helical" evidence="18">
    <location>
        <begin position="205"/>
        <end position="227"/>
    </location>
</feature>
<dbReference type="PROSITE" id="PS50222">
    <property type="entry name" value="EF_HAND_2"/>
    <property type="match status" value="1"/>
</dbReference>
<feature type="coiled-coil region" evidence="19">
    <location>
        <begin position="421"/>
        <end position="470"/>
    </location>
</feature>
<dbReference type="InterPro" id="IPR027359">
    <property type="entry name" value="Volt_channel_dom_sf"/>
</dbReference>
<feature type="transmembrane region" description="Helical" evidence="18">
    <location>
        <begin position="1642"/>
        <end position="1660"/>
    </location>
</feature>
<feature type="region of interest" description="Disordered" evidence="20">
    <location>
        <begin position="1168"/>
        <end position="1211"/>
    </location>
</feature>
<dbReference type="Pfam" id="PF00520">
    <property type="entry name" value="Ion_trans"/>
    <property type="match status" value="4"/>
</dbReference>
<feature type="region of interest" description="Disordered" evidence="20">
    <location>
        <begin position="663"/>
        <end position="694"/>
    </location>
</feature>
<proteinExistence type="evidence at transcript level"/>
<dbReference type="InterPro" id="IPR024583">
    <property type="entry name" value="Na_trans_cytopl"/>
</dbReference>
<feature type="transmembrane region" description="Helical" evidence="18">
    <location>
        <begin position="1672"/>
        <end position="1691"/>
    </location>
</feature>
<keyword evidence="15" id="KW-0325">Glycoprotein</keyword>
<dbReference type="FunFam" id="1.20.120.350:FF:000019">
    <property type="entry name" value="Sodium channel protein"/>
    <property type="match status" value="1"/>
</dbReference>
<keyword evidence="3 18" id="KW-0894">Sodium channel</keyword>
<keyword evidence="11 18" id="KW-0915">Sodium</keyword>
<evidence type="ECO:0000256" key="5">
    <source>
        <dbReference type="ARBA" id="ARBA00022495"/>
    </source>
</evidence>
<dbReference type="Gene3D" id="1.20.120.350">
    <property type="entry name" value="Voltage-gated potassium channels. Chain C"/>
    <property type="match status" value="4"/>
</dbReference>
<dbReference type="InterPro" id="IPR043203">
    <property type="entry name" value="VGCC_Ca_Na"/>
</dbReference>
<feature type="compositionally biased region" description="Low complexity" evidence="20">
    <location>
        <begin position="2030"/>
        <end position="2039"/>
    </location>
</feature>
<evidence type="ECO:0000256" key="17">
    <source>
        <dbReference type="ARBA" id="ARBA00023303"/>
    </source>
</evidence>
<dbReference type="FunFam" id="1.10.287.70:FF:000046">
    <property type="entry name" value="Sodium channel protein"/>
    <property type="match status" value="1"/>
</dbReference>
<keyword evidence="7 18" id="KW-0812">Transmembrane</keyword>
<dbReference type="GO" id="GO:0005248">
    <property type="term" value="F:voltage-gated sodium channel activity"/>
    <property type="evidence" value="ECO:0007669"/>
    <property type="project" value="InterPro"/>
</dbReference>
<name>A0A1Z1W0P8_MUSDO</name>
<evidence type="ECO:0000256" key="20">
    <source>
        <dbReference type="SAM" id="MobiDB-lite"/>
    </source>
</evidence>
<evidence type="ECO:0000256" key="16">
    <source>
        <dbReference type="ARBA" id="ARBA00023201"/>
    </source>
</evidence>
<feature type="transmembrane region" description="Helical" evidence="18">
    <location>
        <begin position="1418"/>
        <end position="1441"/>
    </location>
</feature>
<feature type="region of interest" description="Disordered" evidence="20">
    <location>
        <begin position="35"/>
        <end position="74"/>
    </location>
</feature>
<dbReference type="InterPro" id="IPR031649">
    <property type="entry name" value="GPHH_dom"/>
</dbReference>
<keyword evidence="12 18" id="KW-0406">Ion transport</keyword>
<dbReference type="FunFam" id="1.10.287.70:FF:000047">
    <property type="entry name" value="Sodium channel protein"/>
    <property type="match status" value="1"/>
</dbReference>
<feature type="transmembrane region" description="Helical" evidence="18">
    <location>
        <begin position="395"/>
        <end position="417"/>
    </location>
</feature>
<dbReference type="GO" id="GO:0019228">
    <property type="term" value="P:neuronal action potential"/>
    <property type="evidence" value="ECO:0007669"/>
    <property type="project" value="TreeGrafter"/>
</dbReference>
<feature type="compositionally biased region" description="Basic and acidic residues" evidence="20">
    <location>
        <begin position="1186"/>
        <end position="1211"/>
    </location>
</feature>
<evidence type="ECO:0000256" key="18">
    <source>
        <dbReference type="RuleBase" id="RU361132"/>
    </source>
</evidence>
<evidence type="ECO:0000256" key="19">
    <source>
        <dbReference type="SAM" id="Coils"/>
    </source>
</evidence>
<dbReference type="VEuPathDB" id="VectorBase:MDOMA2_005675"/>
<feature type="compositionally biased region" description="Gly residues" evidence="20">
    <location>
        <begin position="2014"/>
        <end position="2029"/>
    </location>
</feature>
<feature type="region of interest" description="Disordered" evidence="20">
    <location>
        <begin position="521"/>
        <end position="579"/>
    </location>
</feature>
<evidence type="ECO:0000256" key="6">
    <source>
        <dbReference type="ARBA" id="ARBA00022553"/>
    </source>
</evidence>
<feature type="transmembrane region" description="Helical" evidence="18">
    <location>
        <begin position="263"/>
        <end position="285"/>
    </location>
</feature>
<keyword evidence="5" id="KW-0691">RNA editing</keyword>
<dbReference type="Gene3D" id="1.10.238.10">
    <property type="entry name" value="EF-hand"/>
    <property type="match status" value="1"/>
</dbReference>
<keyword evidence="13 18" id="KW-0472">Membrane</keyword>
<dbReference type="FunFam" id="1.20.120.350:FF:000023">
    <property type="entry name" value="Sodium channel protein"/>
    <property type="match status" value="1"/>
</dbReference>
<feature type="transmembrane region" description="Helical" evidence="18">
    <location>
        <begin position="1609"/>
        <end position="1626"/>
    </location>
</feature>
<dbReference type="InterPro" id="IPR044564">
    <property type="entry name" value="Na_chnl_inactivation_gate"/>
</dbReference>
<dbReference type="FunFam" id="1.20.120.350:FF:000022">
    <property type="entry name" value="Sodium channel protein"/>
    <property type="match status" value="1"/>
</dbReference>
<dbReference type="FunFam" id="1.20.120.350:FF:000026">
    <property type="entry name" value="Sodium channel protein"/>
    <property type="match status" value="1"/>
</dbReference>
<evidence type="ECO:0000259" key="21">
    <source>
        <dbReference type="PROSITE" id="PS50222"/>
    </source>
</evidence>
<evidence type="ECO:0000256" key="13">
    <source>
        <dbReference type="ARBA" id="ARBA00023136"/>
    </source>
</evidence>
<keyword evidence="2 18" id="KW-0813">Transport</keyword>
<reference evidence="22" key="1">
    <citation type="journal article" date="2017" name="Insect Mol. Biol.">
        <title>Diversity of knockdown resistance alleles in a single house fly population facilitates adaptation to pyrethroid insecticides.</title>
        <authorList>
            <person name="Kasai S."/>
            <person name="Sun H."/>
            <person name="Scott J.G."/>
        </authorList>
    </citation>
    <scope>NUCLEOTIDE SEQUENCE</scope>
    <source>
        <strain evidence="22">KSkdr6A</strain>
    </source>
</reference>
<dbReference type="InterPro" id="IPR002048">
    <property type="entry name" value="EF_hand_dom"/>
</dbReference>
<evidence type="ECO:0000256" key="3">
    <source>
        <dbReference type="ARBA" id="ARBA00022461"/>
    </source>
</evidence>
<comment type="caution">
    <text evidence="18">Lacks conserved residue(s) required for the propagation of feature annotation.</text>
</comment>
<feature type="transmembrane region" description="Helical" evidence="18">
    <location>
        <begin position="1354"/>
        <end position="1377"/>
    </location>
</feature>
<dbReference type="InterPro" id="IPR001696">
    <property type="entry name" value="Na_channel_asu"/>
</dbReference>
<evidence type="ECO:0000256" key="1">
    <source>
        <dbReference type="ARBA" id="ARBA00004651"/>
    </source>
</evidence>
<dbReference type="GO" id="GO:0001518">
    <property type="term" value="C:voltage-gated sodium channel complex"/>
    <property type="evidence" value="ECO:0007669"/>
    <property type="project" value="UniProtKB-UniRule"/>
</dbReference>
<protein>
    <recommendedName>
        <fullName evidence="18">Sodium channel protein</fullName>
    </recommendedName>
</protein>
<feature type="compositionally biased region" description="Polar residues" evidence="20">
    <location>
        <begin position="523"/>
        <end position="533"/>
    </location>
</feature>
<feature type="transmembrane region" description="Helical" evidence="18">
    <location>
        <begin position="1820"/>
        <end position="1844"/>
    </location>
</feature>
<dbReference type="Pfam" id="PF16905">
    <property type="entry name" value="GPHH"/>
    <property type="match status" value="1"/>
</dbReference>
<dbReference type="EMBL" id="KX431039">
    <property type="protein sequence ID" value="ARX79628.1"/>
    <property type="molecule type" value="mRNA"/>
</dbReference>
<evidence type="ECO:0000256" key="2">
    <source>
        <dbReference type="ARBA" id="ARBA00022448"/>
    </source>
</evidence>
<dbReference type="GO" id="GO:0086010">
    <property type="term" value="P:membrane depolarization during action potential"/>
    <property type="evidence" value="ECO:0007669"/>
    <property type="project" value="TreeGrafter"/>
</dbReference>
<dbReference type="SUPFAM" id="SSF81324">
    <property type="entry name" value="Voltage-gated potassium channels"/>
    <property type="match status" value="4"/>
</dbReference>
<feature type="transmembrane region" description="Helical" evidence="18">
    <location>
        <begin position="796"/>
        <end position="819"/>
    </location>
</feature>
<feature type="transmembrane region" description="Helical" evidence="18">
    <location>
        <begin position="1522"/>
        <end position="1548"/>
    </location>
</feature>
<dbReference type="GO" id="GO:0022843">
    <property type="term" value="F:voltage-gated monoatomic cation channel activity"/>
    <property type="evidence" value="ECO:0007669"/>
    <property type="project" value="UniProtKB-ARBA"/>
</dbReference>
<keyword evidence="4" id="KW-1003">Cell membrane</keyword>
<evidence type="ECO:0000256" key="15">
    <source>
        <dbReference type="ARBA" id="ARBA00023180"/>
    </source>
</evidence>
<keyword evidence="14" id="KW-1015">Disulfide bond</keyword>
<keyword evidence="19" id="KW-0175">Coiled coil</keyword>
<comment type="function">
    <text evidence="18">Mediates the voltage-dependent sodium ion permeability of excitable membranes. Assuming opened or closed conformations in response to the voltage difference across the membrane, the protein forms a sodium-selective channel through which Na(+) ions may pass in accordance with their electrochemical gradient.</text>
</comment>
<feature type="transmembrane region" description="Helical" evidence="18">
    <location>
        <begin position="928"/>
        <end position="947"/>
    </location>
</feature>
<evidence type="ECO:0000256" key="10">
    <source>
        <dbReference type="ARBA" id="ARBA00022989"/>
    </source>
</evidence>